<dbReference type="Proteomes" id="UP000011592">
    <property type="component" value="Unassembled WGS sequence"/>
</dbReference>
<dbReference type="PATRIC" id="fig|1230459.4.peg.306"/>
<evidence type="ECO:0000313" key="3">
    <source>
        <dbReference type="Proteomes" id="UP000011592"/>
    </source>
</evidence>
<dbReference type="PANTHER" id="PTHR37291">
    <property type="entry name" value="5-METHYLCYTOSINE-SPECIFIC RESTRICTION ENZYME B"/>
    <property type="match status" value="1"/>
</dbReference>
<dbReference type="GO" id="GO:0005524">
    <property type="term" value="F:ATP binding"/>
    <property type="evidence" value="ECO:0007669"/>
    <property type="project" value="InterPro"/>
</dbReference>
<organism evidence="2 3">
    <name type="scientific">Natrinema gari JCM 14663</name>
    <dbReference type="NCBI Taxonomy" id="1230459"/>
    <lineage>
        <taxon>Archaea</taxon>
        <taxon>Methanobacteriati</taxon>
        <taxon>Methanobacteriota</taxon>
        <taxon>Stenosarchaea group</taxon>
        <taxon>Halobacteria</taxon>
        <taxon>Halobacteriales</taxon>
        <taxon>Natrialbaceae</taxon>
        <taxon>Natrinema</taxon>
    </lineage>
</organism>
<dbReference type="Pfam" id="PF07728">
    <property type="entry name" value="AAA_5"/>
    <property type="match status" value="1"/>
</dbReference>
<dbReference type="PANTHER" id="PTHR37291:SF1">
    <property type="entry name" value="TYPE IV METHYL-DIRECTED RESTRICTION ENZYME ECOKMCRB SUBUNIT"/>
    <property type="match status" value="1"/>
</dbReference>
<dbReference type="InterPro" id="IPR052934">
    <property type="entry name" value="Methyl-DNA_Rec/Restrict_Enz"/>
</dbReference>
<dbReference type="RefSeq" id="WP_008452252.1">
    <property type="nucleotide sequence ID" value="NZ_AOIJ01000030.1"/>
</dbReference>
<evidence type="ECO:0000259" key="1">
    <source>
        <dbReference type="SMART" id="SM00382"/>
    </source>
</evidence>
<dbReference type="GO" id="GO:0016887">
    <property type="term" value="F:ATP hydrolysis activity"/>
    <property type="evidence" value="ECO:0007669"/>
    <property type="project" value="InterPro"/>
</dbReference>
<reference evidence="2 3" key="1">
    <citation type="journal article" date="2014" name="PLoS Genet.">
        <title>Phylogenetically driven sequencing of extremely halophilic archaea reveals strategies for static and dynamic osmo-response.</title>
        <authorList>
            <person name="Becker E.A."/>
            <person name="Seitzer P.M."/>
            <person name="Tritt A."/>
            <person name="Larsen D."/>
            <person name="Krusor M."/>
            <person name="Yao A.I."/>
            <person name="Wu D."/>
            <person name="Madern D."/>
            <person name="Eisen J.A."/>
            <person name="Darling A.E."/>
            <person name="Facciotti M.T."/>
        </authorList>
    </citation>
    <scope>NUCLEOTIDE SEQUENCE [LARGE SCALE GENOMIC DNA]</scope>
    <source>
        <strain evidence="2 3">JCM 14663</strain>
    </source>
</reference>
<accession>L9ZE63</accession>
<gene>
    <name evidence="2" type="ORF">C486_01594</name>
</gene>
<dbReference type="InterPro" id="IPR003593">
    <property type="entry name" value="AAA+_ATPase"/>
</dbReference>
<proteinExistence type="predicted"/>
<dbReference type="Gene3D" id="3.40.50.300">
    <property type="entry name" value="P-loop containing nucleotide triphosphate hydrolases"/>
    <property type="match status" value="1"/>
</dbReference>
<dbReference type="SUPFAM" id="SSF52540">
    <property type="entry name" value="P-loop containing nucleoside triphosphate hydrolases"/>
    <property type="match status" value="1"/>
</dbReference>
<dbReference type="InterPro" id="IPR027417">
    <property type="entry name" value="P-loop_NTPase"/>
</dbReference>
<comment type="caution">
    <text evidence="2">The sequence shown here is derived from an EMBL/GenBank/DDBJ whole genome shotgun (WGS) entry which is preliminary data.</text>
</comment>
<name>L9ZE63_9EURY</name>
<dbReference type="AlphaFoldDB" id="L9ZE63"/>
<dbReference type="InterPro" id="IPR011704">
    <property type="entry name" value="ATPase_dyneun-rel_AAA"/>
</dbReference>
<dbReference type="SMART" id="SM00382">
    <property type="entry name" value="AAA"/>
    <property type="match status" value="1"/>
</dbReference>
<sequence length="409" mass="45765">MATSDGADTYTVENIKELLDRPLKSNTEMAVDVVKNAADEKALKLLIKEHNIDTVHDGKKGLGPVRQALLESEKAPRSLKQKVATRGDDTTELESLVPDSARKSALGALEAGKPVVLYGPTGTGKTTFAKQLALETSVGYTLETASPSWTKQDIIGRVEPEYDKDTISYRKEPGCVSKAVLRARDFSEDYAVIIDELTRSDISKIFGPLYTAIENNHQTIFTTDNGRTVELDPSVNIICTMNMSDRTVNELDNAITRRFAMIEISEYEQDDRQTLFSTWIDKHLTDTMVDPEELKRLFETDYSRLNGIGSESNNDGVMQFGPMHYEDVANFIGKTTKVDGVYEDEPRLAVGEGFRTYIVPRLLNSATYSQINKLVDHYEILDDEFAFDLSRATELVQSELESEEQRMGT</sequence>
<dbReference type="EMBL" id="AOIJ01000030">
    <property type="protein sequence ID" value="ELY83882.1"/>
    <property type="molecule type" value="Genomic_DNA"/>
</dbReference>
<protein>
    <submittedName>
        <fullName evidence="2">ATPase</fullName>
    </submittedName>
</protein>
<keyword evidence="3" id="KW-1185">Reference proteome</keyword>
<evidence type="ECO:0000313" key="2">
    <source>
        <dbReference type="EMBL" id="ELY83882.1"/>
    </source>
</evidence>
<feature type="domain" description="AAA+ ATPase" evidence="1">
    <location>
        <begin position="111"/>
        <end position="275"/>
    </location>
</feature>